<dbReference type="Gene3D" id="3.40.50.620">
    <property type="entry name" value="HUPs"/>
    <property type="match status" value="2"/>
</dbReference>
<feature type="domain" description="Methionyl/Valyl/Leucyl/Isoleucyl-tRNA synthetase anticodon-binding" evidence="15">
    <location>
        <begin position="691"/>
        <end position="847"/>
    </location>
</feature>
<evidence type="ECO:0000313" key="17">
    <source>
        <dbReference type="Proteomes" id="UP001302676"/>
    </source>
</evidence>
<evidence type="ECO:0000256" key="13">
    <source>
        <dbReference type="RuleBase" id="RU363035"/>
    </source>
</evidence>
<dbReference type="EMBL" id="MU853593">
    <property type="protein sequence ID" value="KAK4142799.1"/>
    <property type="molecule type" value="Genomic_DNA"/>
</dbReference>
<dbReference type="Proteomes" id="UP001302676">
    <property type="component" value="Unassembled WGS sequence"/>
</dbReference>
<name>A0AAN6V150_9PEZI</name>
<comment type="catalytic activity">
    <reaction evidence="11">
        <text>tRNA(Ile) + L-isoleucine + ATP = L-isoleucyl-tRNA(Ile) + AMP + diphosphate</text>
        <dbReference type="Rhea" id="RHEA:11060"/>
        <dbReference type="Rhea" id="RHEA-COMP:9666"/>
        <dbReference type="Rhea" id="RHEA-COMP:9695"/>
        <dbReference type="ChEBI" id="CHEBI:30616"/>
        <dbReference type="ChEBI" id="CHEBI:33019"/>
        <dbReference type="ChEBI" id="CHEBI:58045"/>
        <dbReference type="ChEBI" id="CHEBI:78442"/>
        <dbReference type="ChEBI" id="CHEBI:78528"/>
        <dbReference type="ChEBI" id="CHEBI:456215"/>
        <dbReference type="EC" id="6.1.1.5"/>
    </reaction>
</comment>
<evidence type="ECO:0000313" key="16">
    <source>
        <dbReference type="EMBL" id="KAK4142799.1"/>
    </source>
</evidence>
<dbReference type="PANTHER" id="PTHR42780">
    <property type="entry name" value="SOLEUCYL-TRNA SYNTHETASE"/>
    <property type="match status" value="1"/>
</dbReference>
<keyword evidence="6 13" id="KW-0547">Nucleotide-binding</keyword>
<dbReference type="InterPro" id="IPR002300">
    <property type="entry name" value="aa-tRNA-synth_Ia"/>
</dbReference>
<dbReference type="InterPro" id="IPR002301">
    <property type="entry name" value="Ile-tRNA-ligase"/>
</dbReference>
<dbReference type="GO" id="GO:0005524">
    <property type="term" value="F:ATP binding"/>
    <property type="evidence" value="ECO:0007669"/>
    <property type="project" value="UniProtKB-KW"/>
</dbReference>
<evidence type="ECO:0000259" key="14">
    <source>
        <dbReference type="Pfam" id="PF00133"/>
    </source>
</evidence>
<dbReference type="InterPro" id="IPR014729">
    <property type="entry name" value="Rossmann-like_a/b/a_fold"/>
</dbReference>
<evidence type="ECO:0000256" key="5">
    <source>
        <dbReference type="ARBA" id="ARBA00022598"/>
    </source>
</evidence>
<dbReference type="GO" id="GO:0005737">
    <property type="term" value="C:cytoplasm"/>
    <property type="evidence" value="ECO:0007669"/>
    <property type="project" value="UniProtKB-SubCell"/>
</dbReference>
<dbReference type="InterPro" id="IPR009080">
    <property type="entry name" value="tRNAsynth_Ia_anticodon-bd"/>
</dbReference>
<dbReference type="GO" id="GO:0004822">
    <property type="term" value="F:isoleucine-tRNA ligase activity"/>
    <property type="evidence" value="ECO:0007669"/>
    <property type="project" value="UniProtKB-EC"/>
</dbReference>
<dbReference type="PROSITE" id="PS00178">
    <property type="entry name" value="AA_TRNA_LIGASE_I"/>
    <property type="match status" value="1"/>
</dbReference>
<evidence type="ECO:0000256" key="10">
    <source>
        <dbReference type="ARBA" id="ARBA00032665"/>
    </source>
</evidence>
<feature type="domain" description="Aminoacyl-tRNA synthetase class Ia" evidence="14">
    <location>
        <begin position="12"/>
        <end position="634"/>
    </location>
</feature>
<dbReference type="Pfam" id="PF00133">
    <property type="entry name" value="tRNA-synt_1"/>
    <property type="match status" value="1"/>
</dbReference>
<dbReference type="InterPro" id="IPR023586">
    <property type="entry name" value="Ile-tRNA-ligase_type2"/>
</dbReference>
<dbReference type="FunFam" id="3.40.50.620:FF:000050">
    <property type="entry name" value="Isoleucyl-tRNA synthetase,cytoplasmic"/>
    <property type="match status" value="1"/>
</dbReference>
<proteinExistence type="inferred from homology"/>
<keyword evidence="5 13" id="KW-0436">Ligase</keyword>
<dbReference type="InterPro" id="IPR009008">
    <property type="entry name" value="Val/Leu/Ile-tRNA-synth_edit"/>
</dbReference>
<evidence type="ECO:0000256" key="4">
    <source>
        <dbReference type="ARBA" id="ARBA00022490"/>
    </source>
</evidence>
<evidence type="ECO:0000259" key="15">
    <source>
        <dbReference type="Pfam" id="PF08264"/>
    </source>
</evidence>
<evidence type="ECO:0000256" key="8">
    <source>
        <dbReference type="ARBA" id="ARBA00022917"/>
    </source>
</evidence>
<dbReference type="InterPro" id="IPR013155">
    <property type="entry name" value="M/V/L/I-tRNA-synth_anticd-bd"/>
</dbReference>
<dbReference type="FunFam" id="3.40.50.620:FF:000023">
    <property type="entry name" value="Isoleucyl-tRNA synthetase,cytoplasmic"/>
    <property type="match status" value="1"/>
</dbReference>
<evidence type="ECO:0000256" key="3">
    <source>
        <dbReference type="ARBA" id="ARBA00013165"/>
    </source>
</evidence>
<evidence type="ECO:0000256" key="6">
    <source>
        <dbReference type="ARBA" id="ARBA00022741"/>
    </source>
</evidence>
<evidence type="ECO:0000256" key="9">
    <source>
        <dbReference type="ARBA" id="ARBA00023146"/>
    </source>
</evidence>
<keyword evidence="17" id="KW-1185">Reference proteome</keyword>
<reference evidence="16" key="2">
    <citation type="submission" date="2023-05" db="EMBL/GenBank/DDBJ databases">
        <authorList>
            <consortium name="Lawrence Berkeley National Laboratory"/>
            <person name="Steindorff A."/>
            <person name="Hensen N."/>
            <person name="Bonometti L."/>
            <person name="Westerberg I."/>
            <person name="Brannstrom I.O."/>
            <person name="Guillou S."/>
            <person name="Cros-Aarteil S."/>
            <person name="Calhoun S."/>
            <person name="Haridas S."/>
            <person name="Kuo A."/>
            <person name="Mondo S."/>
            <person name="Pangilinan J."/>
            <person name="Riley R."/>
            <person name="Labutti K."/>
            <person name="Andreopoulos B."/>
            <person name="Lipzen A."/>
            <person name="Chen C."/>
            <person name="Yanf M."/>
            <person name="Daum C."/>
            <person name="Ng V."/>
            <person name="Clum A."/>
            <person name="Ohm R."/>
            <person name="Martin F."/>
            <person name="Silar P."/>
            <person name="Natvig D."/>
            <person name="Lalanne C."/>
            <person name="Gautier V."/>
            <person name="Ament-Velasquez S.L."/>
            <person name="Kruys A."/>
            <person name="Hutchinson M.I."/>
            <person name="Powell A.J."/>
            <person name="Barry K."/>
            <person name="Miller A.N."/>
            <person name="Grigoriev I.V."/>
            <person name="Debuchy R."/>
            <person name="Gladieux P."/>
            <person name="Thoren M.H."/>
            <person name="Johannesson H."/>
        </authorList>
    </citation>
    <scope>NUCLEOTIDE SEQUENCE</scope>
    <source>
        <strain evidence="16">CBS 141.50</strain>
    </source>
</reference>
<dbReference type="SUPFAM" id="SSF52374">
    <property type="entry name" value="Nucleotidylyl transferase"/>
    <property type="match status" value="1"/>
</dbReference>
<dbReference type="Pfam" id="PF19302">
    <property type="entry name" value="DUF5915"/>
    <property type="match status" value="1"/>
</dbReference>
<dbReference type="GeneID" id="87814129"/>
<dbReference type="GO" id="GO:0006428">
    <property type="term" value="P:isoleucyl-tRNA aminoacylation"/>
    <property type="evidence" value="ECO:0007669"/>
    <property type="project" value="InterPro"/>
</dbReference>
<dbReference type="HAMAP" id="MF_02003">
    <property type="entry name" value="Ile_tRNA_synth_type2"/>
    <property type="match status" value="1"/>
</dbReference>
<dbReference type="Pfam" id="PF08264">
    <property type="entry name" value="Anticodon_1"/>
    <property type="match status" value="1"/>
</dbReference>
<organism evidence="16 17">
    <name type="scientific">Dichotomopilus funicola</name>
    <dbReference type="NCBI Taxonomy" id="1934379"/>
    <lineage>
        <taxon>Eukaryota</taxon>
        <taxon>Fungi</taxon>
        <taxon>Dikarya</taxon>
        <taxon>Ascomycota</taxon>
        <taxon>Pezizomycotina</taxon>
        <taxon>Sordariomycetes</taxon>
        <taxon>Sordariomycetidae</taxon>
        <taxon>Sordariales</taxon>
        <taxon>Chaetomiaceae</taxon>
        <taxon>Dichotomopilus</taxon>
    </lineage>
</organism>
<dbReference type="EC" id="6.1.1.5" evidence="3"/>
<dbReference type="FunFam" id="1.10.730.10:FF:000004">
    <property type="entry name" value="Isoleucyl-tRNA synthetase, cytoplasmic"/>
    <property type="match status" value="1"/>
</dbReference>
<gene>
    <name evidence="16" type="ORF">C8A04DRAFT_12927</name>
</gene>
<dbReference type="RefSeq" id="XP_062636170.1">
    <property type="nucleotide sequence ID" value="XM_062777516.1"/>
</dbReference>
<dbReference type="SUPFAM" id="SSF50677">
    <property type="entry name" value="ValRS/IleRS/LeuRS editing domain"/>
    <property type="match status" value="1"/>
</dbReference>
<reference evidence="16" key="1">
    <citation type="journal article" date="2023" name="Mol. Phylogenet. Evol.">
        <title>Genome-scale phylogeny and comparative genomics of the fungal order Sordariales.</title>
        <authorList>
            <person name="Hensen N."/>
            <person name="Bonometti L."/>
            <person name="Westerberg I."/>
            <person name="Brannstrom I.O."/>
            <person name="Guillou S."/>
            <person name="Cros-Aarteil S."/>
            <person name="Calhoun S."/>
            <person name="Haridas S."/>
            <person name="Kuo A."/>
            <person name="Mondo S."/>
            <person name="Pangilinan J."/>
            <person name="Riley R."/>
            <person name="LaButti K."/>
            <person name="Andreopoulos B."/>
            <person name="Lipzen A."/>
            <person name="Chen C."/>
            <person name="Yan M."/>
            <person name="Daum C."/>
            <person name="Ng V."/>
            <person name="Clum A."/>
            <person name="Steindorff A."/>
            <person name="Ohm R.A."/>
            <person name="Martin F."/>
            <person name="Silar P."/>
            <person name="Natvig D.O."/>
            <person name="Lalanne C."/>
            <person name="Gautier V."/>
            <person name="Ament-Velasquez S.L."/>
            <person name="Kruys A."/>
            <person name="Hutchinson M.I."/>
            <person name="Powell A.J."/>
            <person name="Barry K."/>
            <person name="Miller A.N."/>
            <person name="Grigoriev I.V."/>
            <person name="Debuchy R."/>
            <person name="Gladieux P."/>
            <person name="Hiltunen Thoren M."/>
            <person name="Johannesson H."/>
        </authorList>
    </citation>
    <scope>NUCLEOTIDE SEQUENCE</scope>
    <source>
        <strain evidence="16">CBS 141.50</strain>
    </source>
</reference>
<dbReference type="CDD" id="cd00818">
    <property type="entry name" value="IleRS_core"/>
    <property type="match status" value="1"/>
</dbReference>
<dbReference type="SUPFAM" id="SSF47323">
    <property type="entry name" value="Anticodon-binding domain of a subclass of class I aminoacyl-tRNA synthetases"/>
    <property type="match status" value="1"/>
</dbReference>
<keyword evidence="9 13" id="KW-0030">Aminoacyl-tRNA synthetase</keyword>
<dbReference type="InterPro" id="IPR033709">
    <property type="entry name" value="Anticodon_Ile_ABEc"/>
</dbReference>
<dbReference type="Gene3D" id="1.10.730.10">
    <property type="entry name" value="Isoleucyl-tRNA Synthetase, Domain 1"/>
    <property type="match status" value="1"/>
</dbReference>
<keyword evidence="8 13" id="KW-0648">Protein biosynthesis</keyword>
<evidence type="ECO:0000256" key="2">
    <source>
        <dbReference type="ARBA" id="ARBA00005594"/>
    </source>
</evidence>
<dbReference type="PRINTS" id="PR00984">
    <property type="entry name" value="TRNASYNTHILE"/>
</dbReference>
<dbReference type="FunFam" id="3.90.740.10:FF:000044">
    <property type="entry name" value="Isoleucine--tRNA ligase"/>
    <property type="match status" value="1"/>
</dbReference>
<comment type="caution">
    <text evidence="16">The sequence shown here is derived from an EMBL/GenBank/DDBJ whole genome shotgun (WGS) entry which is preliminary data.</text>
</comment>
<comment type="similarity">
    <text evidence="2 13">Belongs to the class-I aminoacyl-tRNA synthetase family.</text>
</comment>
<evidence type="ECO:0000256" key="12">
    <source>
        <dbReference type="ARBA" id="ARBA00069879"/>
    </source>
</evidence>
<dbReference type="NCBIfam" id="TIGR00392">
    <property type="entry name" value="ileS"/>
    <property type="match status" value="1"/>
</dbReference>
<keyword evidence="7 13" id="KW-0067">ATP-binding</keyword>
<dbReference type="CDD" id="cd07961">
    <property type="entry name" value="Anticodon_Ia_Ile_ABEc"/>
    <property type="match status" value="1"/>
</dbReference>
<dbReference type="AlphaFoldDB" id="A0AAN6V150"/>
<evidence type="ECO:0000256" key="7">
    <source>
        <dbReference type="ARBA" id="ARBA00022840"/>
    </source>
</evidence>
<comment type="subcellular location">
    <subcellularLocation>
        <location evidence="1">Cytoplasm</location>
    </subcellularLocation>
</comment>
<sequence length="1078" mass="124439">MSIDFPKEEEAIIARWRELKAFERQLELSQGNPNYTFYDGPPFATGLPHYGHLLASTIKDIIPRYWSMKGFHVERRFGWDTHGLPIEHEIDKKLGISGKAAVMELGLEKYNAECRSIVMRYREEWRHTVERLGRWIDFDNDYKTMDPTFMESEWWVFKQLFDKGQVYQGHRVMPYSTALTTALSNFEANQNYQDVTDPAIVVAFPLNDDPETSLLAWTTTPWTMPSHLGLAAHPEFEYIKILDEKSGKHYILLEKLLSTLYKDPKKAKFKVVQKLKGKEMLGWKYQPPFDYFYEEYKDVAFKVLNANYVTDDSGTGIVHQAPAFGEDDYNVAVENGIITEKRPPPDPVDDSGRFTNKVSHFAGLHVKEADKQIIKHLKNSGRLVMESQYKHSYPMCYRSDTPLIYKAVPSWFVRIPEIIPQMLKNIEGSHWVPSFVKEKRFASWISNARDWNVSRNRYWGTPIPLWVSDDMEERVCIGSIAELKELSGYEGEITDLHRDKIDHITIPSKQGKGTLKRVEEVFDCWFESGSMPYSSRHYPFENREQFEKSFPGDFIAEGLDQTRGWFYTLLVLGTHLFGISPFKNCVVNGIVLAEDGKKMSKRLKNYPDPNLVMTKYGSDALRLYLINSPVVRAEPLRFKESGVKEVVAKVLLPLWNSYKFFEGQVALLKKVENVDYLFDPSMESSNSNVMDKWILASCQSLLKFVNEEMAAYRLYTVVPKLLELIDNTTNWYIRFNRKRLKGENGLDDTIHALNTLFEVLFTLCRGLAPFTPFLTDTIYLRLLPHIPKELQGQDPRSVHFLPFPEVRQELFNVDIERRVQRMQKVIELARYSREKRTIGLKQPLRTLIVIHHDPQYLEDVRSLQGYITEELNVRDLVLTSDEASHGVQYSVTADWPVLGKKLKKDMARVKKALPNVTSDEAHGYATNGKLVVDGITLSERDLVVKRGLKEDDSSKNLETNTDNDVLTILDAEIYPGLAEEGLAREIINRVQRLRKKAGLQVTDDVKMEYKVLTDPEESGIEKVFDSQQAAISRALRRPLDKHEVTHVEGQIKPDEKDIIAEEEQEVGKATFLLRLLKL</sequence>
<keyword evidence="4" id="KW-0963">Cytoplasm</keyword>
<accession>A0AAN6V150</accession>
<dbReference type="InterPro" id="IPR001412">
    <property type="entry name" value="aa-tRNA-synth_I_CS"/>
</dbReference>
<evidence type="ECO:0000256" key="11">
    <source>
        <dbReference type="ARBA" id="ARBA00048359"/>
    </source>
</evidence>
<dbReference type="GO" id="GO:0000049">
    <property type="term" value="F:tRNA binding"/>
    <property type="evidence" value="ECO:0007669"/>
    <property type="project" value="InterPro"/>
</dbReference>
<dbReference type="GO" id="GO:0002161">
    <property type="term" value="F:aminoacyl-tRNA deacylase activity"/>
    <property type="evidence" value="ECO:0007669"/>
    <property type="project" value="InterPro"/>
</dbReference>
<dbReference type="PANTHER" id="PTHR42780:SF1">
    <property type="entry name" value="ISOLEUCINE--TRNA LIGASE, CYTOPLASMIC"/>
    <property type="match status" value="1"/>
</dbReference>
<protein>
    <recommendedName>
        <fullName evidence="12">Isoleucine--tRNA ligase, cytoplasmic</fullName>
        <ecNumber evidence="3">6.1.1.5</ecNumber>
    </recommendedName>
    <alternativeName>
        <fullName evidence="10">Isoleucyl-tRNA synthetase</fullName>
    </alternativeName>
</protein>
<evidence type="ECO:0000256" key="1">
    <source>
        <dbReference type="ARBA" id="ARBA00004496"/>
    </source>
</evidence>